<dbReference type="InterPro" id="IPR008833">
    <property type="entry name" value="Surf2"/>
</dbReference>
<dbReference type="AlphaFoldDB" id="A0A0N5A7M9"/>
<feature type="compositionally biased region" description="Acidic residues" evidence="1">
    <location>
        <begin position="135"/>
        <end position="155"/>
    </location>
</feature>
<name>A0A0N5A7M9_9BILA</name>
<dbReference type="PANTHER" id="PTHR34348:SF1">
    <property type="entry name" value="SURFEIT LOCUS PROTEIN 2"/>
    <property type="match status" value="1"/>
</dbReference>
<dbReference type="Pfam" id="PF05477">
    <property type="entry name" value="SURF2"/>
    <property type="match status" value="1"/>
</dbReference>
<protein>
    <submittedName>
        <fullName evidence="3">Surfeit locus protein 2</fullName>
    </submittedName>
</protein>
<feature type="region of interest" description="Disordered" evidence="1">
    <location>
        <begin position="106"/>
        <end position="201"/>
    </location>
</feature>
<evidence type="ECO:0000313" key="3">
    <source>
        <dbReference type="WBParaSite" id="SMUV_0000003501-mRNA-1"/>
    </source>
</evidence>
<keyword evidence="2" id="KW-1185">Reference proteome</keyword>
<evidence type="ECO:0000256" key="1">
    <source>
        <dbReference type="SAM" id="MobiDB-lite"/>
    </source>
</evidence>
<dbReference type="STRING" id="451379.A0A0N5A7M9"/>
<feature type="compositionally biased region" description="Acidic residues" evidence="1">
    <location>
        <begin position="111"/>
        <end position="126"/>
    </location>
</feature>
<evidence type="ECO:0000313" key="2">
    <source>
        <dbReference type="Proteomes" id="UP000046393"/>
    </source>
</evidence>
<dbReference type="Proteomes" id="UP000046393">
    <property type="component" value="Unplaced"/>
</dbReference>
<sequence length="201" mass="23105">MDDLDDSTKAILKKYPVFEPAERGKVRCVVTGHELPPRLELLDAYIKTPKFIRAFRVKEIMDEYGGYFDDLGNNKFGCKLTKRIVSKDPDDLKRHVEGKKFKAALERAESGGEELDDESYDSDMSIDDNFPSQIAEDDSTFEDDDDEDDVEEEYPEFMGDKEGGVSDNDNDISAMDTENVNLRNRKRKAKNKTKNKKKRKE</sequence>
<accession>A0A0N5A7M9</accession>
<reference evidence="3" key="1">
    <citation type="submission" date="2017-02" db="UniProtKB">
        <authorList>
            <consortium name="WormBaseParasite"/>
        </authorList>
    </citation>
    <scope>IDENTIFICATION</scope>
</reference>
<dbReference type="PANTHER" id="PTHR34348">
    <property type="entry name" value="SURFEIT LOCUS PROTEIN 2"/>
    <property type="match status" value="1"/>
</dbReference>
<dbReference type="WBParaSite" id="SMUV_0000003501-mRNA-1">
    <property type="protein sequence ID" value="SMUV_0000003501-mRNA-1"/>
    <property type="gene ID" value="SMUV_0000003501"/>
</dbReference>
<feature type="compositionally biased region" description="Basic residues" evidence="1">
    <location>
        <begin position="183"/>
        <end position="201"/>
    </location>
</feature>
<proteinExistence type="predicted"/>
<organism evidence="2 3">
    <name type="scientific">Syphacia muris</name>
    <dbReference type="NCBI Taxonomy" id="451379"/>
    <lineage>
        <taxon>Eukaryota</taxon>
        <taxon>Metazoa</taxon>
        <taxon>Ecdysozoa</taxon>
        <taxon>Nematoda</taxon>
        <taxon>Chromadorea</taxon>
        <taxon>Rhabditida</taxon>
        <taxon>Spirurina</taxon>
        <taxon>Oxyuridomorpha</taxon>
        <taxon>Oxyuroidea</taxon>
        <taxon>Oxyuridae</taxon>
        <taxon>Syphacia</taxon>
    </lineage>
</organism>